<dbReference type="AlphaFoldDB" id="A0A8K0TC76"/>
<dbReference type="PANTHER" id="PTHR47582:SF1">
    <property type="entry name" value="P450, PUTATIVE (EUROFUNG)-RELATED"/>
    <property type="match status" value="1"/>
</dbReference>
<dbReference type="InterPro" id="IPR053007">
    <property type="entry name" value="CYP450_monoxygenase_sec-met"/>
</dbReference>
<dbReference type="Gene3D" id="1.10.630.10">
    <property type="entry name" value="Cytochrome P450"/>
    <property type="match status" value="1"/>
</dbReference>
<dbReference type="OrthoDB" id="1470350at2759"/>
<accession>A0A8K0TC76</accession>
<dbReference type="CDD" id="cd11040">
    <property type="entry name" value="CYP7_CYP8-like"/>
    <property type="match status" value="1"/>
</dbReference>
<dbReference type="Proteomes" id="UP000813385">
    <property type="component" value="Unassembled WGS sequence"/>
</dbReference>
<reference evidence="1" key="1">
    <citation type="journal article" date="2021" name="Nat. Commun.">
        <title>Genetic determinants of endophytism in the Arabidopsis root mycobiome.</title>
        <authorList>
            <person name="Mesny F."/>
            <person name="Miyauchi S."/>
            <person name="Thiergart T."/>
            <person name="Pickel B."/>
            <person name="Atanasova L."/>
            <person name="Karlsson M."/>
            <person name="Huettel B."/>
            <person name="Barry K.W."/>
            <person name="Haridas S."/>
            <person name="Chen C."/>
            <person name="Bauer D."/>
            <person name="Andreopoulos W."/>
            <person name="Pangilinan J."/>
            <person name="LaButti K."/>
            <person name="Riley R."/>
            <person name="Lipzen A."/>
            <person name="Clum A."/>
            <person name="Drula E."/>
            <person name="Henrissat B."/>
            <person name="Kohler A."/>
            <person name="Grigoriev I.V."/>
            <person name="Martin F.M."/>
            <person name="Hacquard S."/>
        </authorList>
    </citation>
    <scope>NUCLEOTIDE SEQUENCE</scope>
    <source>
        <strain evidence="1">MPI-CAGE-AT-0016</strain>
    </source>
</reference>
<evidence type="ECO:0000313" key="1">
    <source>
        <dbReference type="EMBL" id="KAH7349829.1"/>
    </source>
</evidence>
<dbReference type="GO" id="GO:0016705">
    <property type="term" value="F:oxidoreductase activity, acting on paired donors, with incorporation or reduction of molecular oxygen"/>
    <property type="evidence" value="ECO:0007669"/>
    <property type="project" value="InterPro"/>
</dbReference>
<dbReference type="SUPFAM" id="SSF48264">
    <property type="entry name" value="Cytochrome P450"/>
    <property type="match status" value="1"/>
</dbReference>
<dbReference type="InterPro" id="IPR001128">
    <property type="entry name" value="Cyt_P450"/>
</dbReference>
<protein>
    <submittedName>
        <fullName evidence="1">Cytochrome P450</fullName>
    </submittedName>
</protein>
<dbReference type="GO" id="GO:0004497">
    <property type="term" value="F:monooxygenase activity"/>
    <property type="evidence" value="ECO:0007669"/>
    <property type="project" value="InterPro"/>
</dbReference>
<dbReference type="GO" id="GO:0020037">
    <property type="term" value="F:heme binding"/>
    <property type="evidence" value="ECO:0007669"/>
    <property type="project" value="InterPro"/>
</dbReference>
<dbReference type="InterPro" id="IPR036396">
    <property type="entry name" value="Cyt_P450_sf"/>
</dbReference>
<sequence length="501" mass="56913">MLREITYTVLGIIVLGFTSEWAISAFDDPREPPRLQSRVPLIGHLMGLLQNGVRYYGVTSRRTDAELYTIGIGPVKIYICNGLHLVPLIQKASKTLSFRPFLQISAKRFGGASAVTQELYTEAFADGFGEVMKTTLAPGPHLDEQNLRMGAEVINQLNKLTEMKEVCMLEWTRHTIVHASSFAVYGDGHPYRSPELKDAFWEWTEYLPMHLMGIDPLGKGYAARRRVFNALFEYGKKVPDNVAKIVIEKSRFMEDAGLSFEETWKQEAAFATALFGNSTPTAFWTFYEIYSRPDILEEIRHEIATKAVKGHDGVFRLDVAAVKTRCHLLLSIYQETQRTRHQHAPIRKVLEDTLLDGRYLLKKGNYLQIPGEPTHMSRELWGASAPEFDPYRFVPKEQKEKVAFEKTRFTAWGAAPHLCPARQFASTEILILVALVVMRVDLLPVNETGRWERDMPSRNELTTLPSPAKELKVRVKTREAWSGTWELEMGTSMTRLSLASG</sequence>
<dbReference type="Pfam" id="PF00067">
    <property type="entry name" value="p450"/>
    <property type="match status" value="1"/>
</dbReference>
<organism evidence="1 2">
    <name type="scientific">Plectosphaerella cucumerina</name>
    <dbReference type="NCBI Taxonomy" id="40658"/>
    <lineage>
        <taxon>Eukaryota</taxon>
        <taxon>Fungi</taxon>
        <taxon>Dikarya</taxon>
        <taxon>Ascomycota</taxon>
        <taxon>Pezizomycotina</taxon>
        <taxon>Sordariomycetes</taxon>
        <taxon>Hypocreomycetidae</taxon>
        <taxon>Glomerellales</taxon>
        <taxon>Plectosphaerellaceae</taxon>
        <taxon>Plectosphaerella</taxon>
    </lineage>
</organism>
<gene>
    <name evidence="1" type="ORF">B0T11DRAFT_321650</name>
</gene>
<keyword evidence="2" id="KW-1185">Reference proteome</keyword>
<dbReference type="EMBL" id="JAGPXD010000006">
    <property type="protein sequence ID" value="KAH7349829.1"/>
    <property type="molecule type" value="Genomic_DNA"/>
</dbReference>
<dbReference type="GO" id="GO:0005506">
    <property type="term" value="F:iron ion binding"/>
    <property type="evidence" value="ECO:0007669"/>
    <property type="project" value="InterPro"/>
</dbReference>
<proteinExistence type="predicted"/>
<dbReference type="PANTHER" id="PTHR47582">
    <property type="entry name" value="P450, PUTATIVE (EUROFUNG)-RELATED"/>
    <property type="match status" value="1"/>
</dbReference>
<evidence type="ECO:0000313" key="2">
    <source>
        <dbReference type="Proteomes" id="UP000813385"/>
    </source>
</evidence>
<name>A0A8K0TC76_9PEZI</name>
<comment type="caution">
    <text evidence="1">The sequence shown here is derived from an EMBL/GenBank/DDBJ whole genome shotgun (WGS) entry which is preliminary data.</text>
</comment>